<evidence type="ECO:0000256" key="1">
    <source>
        <dbReference type="ARBA" id="ARBA00022475"/>
    </source>
</evidence>
<feature type="transmembrane region" description="Helical" evidence="6">
    <location>
        <begin position="64"/>
        <end position="90"/>
    </location>
</feature>
<feature type="transmembrane region" description="Helical" evidence="6">
    <location>
        <begin position="210"/>
        <end position="228"/>
    </location>
</feature>
<evidence type="ECO:0000256" key="5">
    <source>
        <dbReference type="SAM" id="MobiDB-lite"/>
    </source>
</evidence>
<dbReference type="PANTHER" id="PTHR39344:SF1">
    <property type="entry name" value="UPF0182 PROTEIN SLL1060"/>
    <property type="match status" value="1"/>
</dbReference>
<keyword evidence="8" id="KW-1185">Reference proteome</keyword>
<organism evidence="7 8">
    <name type="scientific">Nocardioides nanhaiensis</name>
    <dbReference type="NCBI Taxonomy" id="1476871"/>
    <lineage>
        <taxon>Bacteria</taxon>
        <taxon>Bacillati</taxon>
        <taxon>Actinomycetota</taxon>
        <taxon>Actinomycetes</taxon>
        <taxon>Propionibacteriales</taxon>
        <taxon>Nocardioidaceae</taxon>
        <taxon>Nocardioides</taxon>
    </lineage>
</organism>
<feature type="region of interest" description="Disordered" evidence="5">
    <location>
        <begin position="898"/>
        <end position="931"/>
    </location>
</feature>
<dbReference type="PANTHER" id="PTHR39344">
    <property type="entry name" value="UPF0182 PROTEIN SLL1060"/>
    <property type="match status" value="1"/>
</dbReference>
<feature type="region of interest" description="Disordered" evidence="5">
    <location>
        <begin position="982"/>
        <end position="1026"/>
    </location>
</feature>
<gene>
    <name evidence="7" type="ORF">GCM10023226_15310</name>
</gene>
<dbReference type="InterPro" id="IPR005372">
    <property type="entry name" value="UPF0182"/>
</dbReference>
<comment type="caution">
    <text evidence="7">The sequence shown here is derived from an EMBL/GenBank/DDBJ whole genome shotgun (WGS) entry which is preliminary data.</text>
</comment>
<evidence type="ECO:0000256" key="3">
    <source>
        <dbReference type="ARBA" id="ARBA00022989"/>
    </source>
</evidence>
<keyword evidence="4 6" id="KW-0472">Membrane</keyword>
<feature type="transmembrane region" description="Helical" evidence="6">
    <location>
        <begin position="118"/>
        <end position="140"/>
    </location>
</feature>
<feature type="compositionally biased region" description="Acidic residues" evidence="5">
    <location>
        <begin position="1016"/>
        <end position="1026"/>
    </location>
</feature>
<keyword evidence="3 6" id="KW-1133">Transmembrane helix</keyword>
<evidence type="ECO:0000256" key="6">
    <source>
        <dbReference type="SAM" id="Phobius"/>
    </source>
</evidence>
<dbReference type="EMBL" id="BAABIM010000001">
    <property type="protein sequence ID" value="GAA4678924.1"/>
    <property type="molecule type" value="Genomic_DNA"/>
</dbReference>
<sequence>MSELFDEEQRDQPPARPTRRPRALVITAVVLVVAFFGVTAFANIYTDRLWFRSVDYGQVFSTLIWTRILLFVAFSVVMALAVGASIWLAYRYRPLFRPQSPEQTNLDRYRDAVTPIRTWLLLGVAAVVGAFAGASAVGQWRTFLLWRNSQPFGSDDAYFNRDIGFFVFELPWLHYLVDFVMAAAIVSLMAAAVVHYLYGGIRLQATHDRLSGAAQVQLSTLLGVFVLAKGVDYYLDRFDLVNENRRLFTGMNNAAENAVLPAKNILIGVAVICALLFFVNIWRRTWQLPVVGLALLALSSILLGMIWPAIVQQFQVRPSEADKEAPYIQANIDATRAAYDLEGVETQDYSSNTVSSDQFGSVLQQISTAPLVDPRLVRRTFEENQQGRAYYSVAPVLDVDRYDIDGTERALVLGVRELDQEGLNEGDRNWSNLHTVYTHGSGIIAAFANQRNEANIEQGAETEREGAAWAEGRQPGQDALTTLSGGYEERIYFGELSPEYSVVGKPSEDAPSVELGLAGSEGDDEERTTYDGEGGVGVGGFFNQFMYAVKFGEPNFILSGRVNDNSEVLYIRNPHERVEKVAPWLTVDDDAYPAVVDGRVLWILDGYTTTDRYPNSQRESFETMTDDSLQDDLGLQTLPTDEINYMRNAVKATVDAYDGTVTLYEWEEDDPILQAWKGAFPDSVVSSEEMPAELMEHLRYPEDQFKVQRYQFARYHVTEASDWYQGNDRWEVPTDPSSNGNSLQPPYRLFANPDGNTDGANTWALTTVFTPFQRENLAAFMSVNSDATSDDYGQMSVLQLANTADAPGPGIVANEFEQDTSVRDFLRDFTVGNTPPVFGNLLTLPVDDGFLYIQPVYALRQGEGAFPILQRVLVSDGDKVGIGENSSTLTASLADMLDVDAPPNATPDPGTPPDGGEGEPQEPQQPQGSLDQQITDQLERIQTAIDDAAEALDAGRLADYQEANERAATLFDQLQDLIAQRDAAQGGGAAGSQDGQGDGATGGAGEESTAPSETPAPEEDASNAAG</sequence>
<evidence type="ECO:0000256" key="4">
    <source>
        <dbReference type="ARBA" id="ARBA00023136"/>
    </source>
</evidence>
<keyword evidence="2 6" id="KW-0812">Transmembrane</keyword>
<proteinExistence type="predicted"/>
<dbReference type="Pfam" id="PF03699">
    <property type="entry name" value="UPF0182"/>
    <property type="match status" value="1"/>
</dbReference>
<evidence type="ECO:0000313" key="7">
    <source>
        <dbReference type="EMBL" id="GAA4678924.1"/>
    </source>
</evidence>
<feature type="transmembrane region" description="Helical" evidence="6">
    <location>
        <begin position="265"/>
        <end position="283"/>
    </location>
</feature>
<name>A0ABP8W2M3_9ACTN</name>
<feature type="transmembrane region" description="Helical" evidence="6">
    <location>
        <begin position="172"/>
        <end position="198"/>
    </location>
</feature>
<keyword evidence="1" id="KW-1003">Cell membrane</keyword>
<dbReference type="Proteomes" id="UP001500621">
    <property type="component" value="Unassembled WGS sequence"/>
</dbReference>
<dbReference type="RefSeq" id="WP_345264284.1">
    <property type="nucleotide sequence ID" value="NZ_BAABIM010000001.1"/>
</dbReference>
<accession>A0ABP8W2M3</accession>
<evidence type="ECO:0000313" key="8">
    <source>
        <dbReference type="Proteomes" id="UP001500621"/>
    </source>
</evidence>
<reference evidence="8" key="1">
    <citation type="journal article" date="2019" name="Int. J. Syst. Evol. Microbiol.">
        <title>The Global Catalogue of Microorganisms (GCM) 10K type strain sequencing project: providing services to taxonomists for standard genome sequencing and annotation.</title>
        <authorList>
            <consortium name="The Broad Institute Genomics Platform"/>
            <consortium name="The Broad Institute Genome Sequencing Center for Infectious Disease"/>
            <person name="Wu L."/>
            <person name="Ma J."/>
        </authorList>
    </citation>
    <scope>NUCLEOTIDE SEQUENCE [LARGE SCALE GENOMIC DNA]</scope>
    <source>
        <strain evidence="8">JCM 18127</strain>
    </source>
</reference>
<feature type="transmembrane region" description="Helical" evidence="6">
    <location>
        <begin position="23"/>
        <end position="44"/>
    </location>
</feature>
<feature type="compositionally biased region" description="Gly residues" evidence="5">
    <location>
        <begin position="985"/>
        <end position="1005"/>
    </location>
</feature>
<protein>
    <submittedName>
        <fullName evidence="7">UPF0182 family protein</fullName>
    </submittedName>
</protein>
<evidence type="ECO:0000256" key="2">
    <source>
        <dbReference type="ARBA" id="ARBA00022692"/>
    </source>
</evidence>
<feature type="transmembrane region" description="Helical" evidence="6">
    <location>
        <begin position="290"/>
        <end position="310"/>
    </location>
</feature>